<keyword evidence="3" id="KW-0121">Carboxypeptidase</keyword>
<dbReference type="RefSeq" id="WP_101934090.1">
    <property type="nucleotide sequence ID" value="NZ_CP018622.1"/>
</dbReference>
<dbReference type="STRING" id="302167.GCA_900166595_02693"/>
<dbReference type="SUPFAM" id="SSF56601">
    <property type="entry name" value="beta-lactamase/transpeptidase-like"/>
    <property type="match status" value="1"/>
</dbReference>
<keyword evidence="3" id="KW-0645">Protease</keyword>
<comment type="similarity">
    <text evidence="1">Belongs to the peptidase S13 family.</text>
</comment>
<dbReference type="AlphaFoldDB" id="A0A2K9J4M7"/>
<evidence type="ECO:0000313" key="4">
    <source>
        <dbReference type="Proteomes" id="UP000234237"/>
    </source>
</evidence>
<dbReference type="Gene3D" id="3.50.80.20">
    <property type="entry name" value="D-Ala-D-Ala carboxypeptidase C, peptidase S13"/>
    <property type="match status" value="1"/>
</dbReference>
<evidence type="ECO:0000256" key="2">
    <source>
        <dbReference type="ARBA" id="ARBA00022801"/>
    </source>
</evidence>
<dbReference type="Pfam" id="PF02113">
    <property type="entry name" value="Peptidase_S13"/>
    <property type="match status" value="1"/>
</dbReference>
<dbReference type="PANTHER" id="PTHR30023:SF0">
    <property type="entry name" value="PENICILLIN-SENSITIVE CARBOXYPEPTIDASE A"/>
    <property type="match status" value="1"/>
</dbReference>
<dbReference type="InterPro" id="IPR012338">
    <property type="entry name" value="Beta-lactam/transpept-like"/>
</dbReference>
<dbReference type="NCBIfam" id="TIGR00666">
    <property type="entry name" value="PBP4"/>
    <property type="match status" value="1"/>
</dbReference>
<accession>A0A2K9J4M7</accession>
<proteinExistence type="inferred from homology"/>
<dbReference type="GO" id="GO:0006508">
    <property type="term" value="P:proteolysis"/>
    <property type="evidence" value="ECO:0007669"/>
    <property type="project" value="InterPro"/>
</dbReference>
<gene>
    <name evidence="3" type="primary">dacC_2</name>
    <name evidence="3" type="ORF">A21D_03853</name>
</gene>
<dbReference type="EC" id="3.4.16.4" evidence="3"/>
<evidence type="ECO:0000313" key="3">
    <source>
        <dbReference type="EMBL" id="AUJ26887.1"/>
    </source>
</evidence>
<dbReference type="EMBL" id="CP018622">
    <property type="protein sequence ID" value="AUJ26887.1"/>
    <property type="molecule type" value="Genomic_DNA"/>
</dbReference>
<dbReference type="GO" id="GO:0009002">
    <property type="term" value="F:serine-type D-Ala-D-Ala carboxypeptidase activity"/>
    <property type="evidence" value="ECO:0007669"/>
    <property type="project" value="UniProtKB-EC"/>
</dbReference>
<dbReference type="Proteomes" id="UP000234237">
    <property type="component" value="Chromosome"/>
</dbReference>
<evidence type="ECO:0000256" key="1">
    <source>
        <dbReference type="ARBA" id="ARBA00006096"/>
    </source>
</evidence>
<dbReference type="InterPro" id="IPR000667">
    <property type="entry name" value="Peptidase_S13"/>
</dbReference>
<dbReference type="Gene3D" id="3.40.710.10">
    <property type="entry name" value="DD-peptidase/beta-lactamase superfamily"/>
    <property type="match status" value="2"/>
</dbReference>
<keyword evidence="2 3" id="KW-0378">Hydrolase</keyword>
<organism evidence="3 4">
    <name type="scientific">Virgibacillus dokdonensis</name>
    <dbReference type="NCBI Taxonomy" id="302167"/>
    <lineage>
        <taxon>Bacteria</taxon>
        <taxon>Bacillati</taxon>
        <taxon>Bacillota</taxon>
        <taxon>Bacilli</taxon>
        <taxon>Bacillales</taxon>
        <taxon>Bacillaceae</taxon>
        <taxon>Virgibacillus</taxon>
    </lineage>
</organism>
<sequence>MKESIEAYIKNEPKLQGALIGISIRAANTGKMIYEHMGDTRFLPASNMKLLTAAASLNVLGEKYCFSTELRTDGVIEGGKLKGNLYVVGKGDPTLLPETYQLFAQQLHALGIHFIAGSIIGDDTWYDAVRLSQDVIWNDETFHYASSISALTISPDHRYDAGSVYVKISPGKYGDDAKVTVSPKTAYIDVLNTIRTGKKGGEEDVTMIRERNGNTIYLSGEIPEGGEGVEEWLAVWKPTDYALHIFQAALKKQGVLIEGSMCRGQAPDSSTLLYKHHSPALKKLMLPFMKNSNNTIAEILVKEMGRQVYGEGSWEKGLQVLEREMDGIGMNLETMVIRDGSGISHINMIPANEVTKLLYKIQKIDWFNTYLHALPHTVAQEPCMLGTLQGRMENLDVKAKTGTIYGVSTLSGYMHIKKGDNIIFSLLLNHLVDEDEGKEIEDRILHIIASAR</sequence>
<name>A0A2K9J4M7_9BACI</name>
<reference evidence="4" key="1">
    <citation type="submission" date="2016-11" db="EMBL/GenBank/DDBJ databases">
        <title>Complete genome sequence of Virgibacillus pantothenticus 21D, a halophilic bacterium isolated from the deep hypersaline anoxic basin Discovery in the Mediterranean Sea.</title>
        <authorList>
            <person name="Zeaiter Z."/>
            <person name="Booth J.M."/>
            <person name="Prosdocimi E.M."/>
            <person name="Mapelli F."/>
            <person name="Fusi M."/>
            <person name="Daffonchio D."/>
            <person name="Borin S."/>
            <person name="Crotti E."/>
        </authorList>
    </citation>
    <scope>NUCLEOTIDE SEQUENCE [LARGE SCALE GENOMIC DNA]</scope>
    <source>
        <strain evidence="4">21D</strain>
    </source>
</reference>
<dbReference type="GO" id="GO:0000270">
    <property type="term" value="P:peptidoglycan metabolic process"/>
    <property type="evidence" value="ECO:0007669"/>
    <property type="project" value="TreeGrafter"/>
</dbReference>
<protein>
    <submittedName>
        <fullName evidence="3">D-alanyl-D-alanine carboxypeptidase DacC</fullName>
        <ecNumber evidence="3">3.4.16.4</ecNumber>
    </submittedName>
</protein>
<dbReference type="KEGG" id="vpn:A21D_03853"/>
<dbReference type="PRINTS" id="PR00922">
    <property type="entry name" value="DADACBPTASE3"/>
</dbReference>
<dbReference type="PANTHER" id="PTHR30023">
    <property type="entry name" value="D-ALANYL-D-ALANINE CARBOXYPEPTIDASE"/>
    <property type="match status" value="1"/>
</dbReference>